<dbReference type="EMBL" id="JAZGQL010000005">
    <property type="protein sequence ID" value="MEE6306981.1"/>
    <property type="molecule type" value="Genomic_DNA"/>
</dbReference>
<dbReference type="CDD" id="cd01097">
    <property type="entry name" value="Tetrahydromethanopterin_reductase"/>
    <property type="match status" value="1"/>
</dbReference>
<proteinExistence type="predicted"/>
<keyword evidence="1" id="KW-0560">Oxidoreductase</keyword>
<evidence type="ECO:0000256" key="1">
    <source>
        <dbReference type="ARBA" id="ARBA00023002"/>
    </source>
</evidence>
<dbReference type="Gene3D" id="3.20.20.30">
    <property type="entry name" value="Luciferase-like domain"/>
    <property type="match status" value="1"/>
</dbReference>
<evidence type="ECO:0000313" key="4">
    <source>
        <dbReference type="Proteomes" id="UP001339911"/>
    </source>
</evidence>
<dbReference type="Pfam" id="PF00296">
    <property type="entry name" value="Bac_luciferase"/>
    <property type="match status" value="1"/>
</dbReference>
<keyword evidence="4" id="KW-1185">Reference proteome</keyword>
<dbReference type="SUPFAM" id="SSF51679">
    <property type="entry name" value="Bacterial luciferase-like"/>
    <property type="match status" value="1"/>
</dbReference>
<evidence type="ECO:0000313" key="3">
    <source>
        <dbReference type="EMBL" id="MEE6306981.1"/>
    </source>
</evidence>
<gene>
    <name evidence="3" type="ORF">V1634_09110</name>
</gene>
<dbReference type="PANTHER" id="PTHR43244">
    <property type="match status" value="1"/>
</dbReference>
<evidence type="ECO:0000259" key="2">
    <source>
        <dbReference type="Pfam" id="PF00296"/>
    </source>
</evidence>
<reference evidence="3 4" key="1">
    <citation type="submission" date="2024-01" db="EMBL/GenBank/DDBJ databases">
        <title>Genome insights into Plantactinospora veratri sp. nov.</title>
        <authorList>
            <person name="Wang L."/>
        </authorList>
    </citation>
    <scope>NUCLEOTIDE SEQUENCE [LARGE SCALE GENOMIC DNA]</scope>
    <source>
        <strain evidence="3 4">NEAU-FHS4</strain>
    </source>
</reference>
<dbReference type="Proteomes" id="UP001339911">
    <property type="component" value="Unassembled WGS sequence"/>
</dbReference>
<name>A0ABU7SAL7_9ACTN</name>
<dbReference type="InterPro" id="IPR036661">
    <property type="entry name" value="Luciferase-like_sf"/>
</dbReference>
<sequence length="340" mass="35850">MGQMPIGVMYRCDTAPEQLPAYARLVERLGYDELWVVEDCFFGGAVSSAAVAAAVTDHLRIGIGILPAAFRNPALAAMELANLARLFPGRILPGFGHGVPDWVRQVGAGHPSPLAVLGETVAAVRALLAGDRVTVAGRHARLHEVALEFPPEQPPPVSTGVRAEKSLRLSGRVADGTILAEGASPAYVRWARGLIDEGRREAGRTDDHRLTVYAHLDFDEGRASARREFAAQLAGGWVLPPADAELADEITAMLAGSSGTETLAAALPEHYLDRFTAAGSAEQCATAVTRLREASADAVVFVPPRDAQSAVAQITLAAETLLPMLRAATTTATTAEAPTR</sequence>
<dbReference type="RefSeq" id="WP_331207294.1">
    <property type="nucleotide sequence ID" value="NZ_JAZGQL010000005.1"/>
</dbReference>
<dbReference type="InterPro" id="IPR050564">
    <property type="entry name" value="F420-G6PD/mer"/>
</dbReference>
<protein>
    <submittedName>
        <fullName evidence="3">LLM class flavin-dependent oxidoreductase</fullName>
    </submittedName>
</protein>
<comment type="caution">
    <text evidence="3">The sequence shown here is derived from an EMBL/GenBank/DDBJ whole genome shotgun (WGS) entry which is preliminary data.</text>
</comment>
<feature type="domain" description="Luciferase-like" evidence="2">
    <location>
        <begin position="15"/>
        <end position="297"/>
    </location>
</feature>
<dbReference type="PANTHER" id="PTHR43244:SF1">
    <property type="entry name" value="5,10-METHYLENETETRAHYDROMETHANOPTERIN REDUCTASE"/>
    <property type="match status" value="1"/>
</dbReference>
<organism evidence="3 4">
    <name type="scientific">Plantactinospora veratri</name>
    <dbReference type="NCBI Taxonomy" id="1436122"/>
    <lineage>
        <taxon>Bacteria</taxon>
        <taxon>Bacillati</taxon>
        <taxon>Actinomycetota</taxon>
        <taxon>Actinomycetes</taxon>
        <taxon>Micromonosporales</taxon>
        <taxon>Micromonosporaceae</taxon>
        <taxon>Plantactinospora</taxon>
    </lineage>
</organism>
<accession>A0ABU7SAL7</accession>
<dbReference type="InterPro" id="IPR011251">
    <property type="entry name" value="Luciferase-like_dom"/>
</dbReference>